<organism evidence="1 2">
    <name type="scientific">Kordia antarctica</name>
    <dbReference type="NCBI Taxonomy" id="1218801"/>
    <lineage>
        <taxon>Bacteria</taxon>
        <taxon>Pseudomonadati</taxon>
        <taxon>Bacteroidota</taxon>
        <taxon>Flavobacteriia</taxon>
        <taxon>Flavobacteriales</taxon>
        <taxon>Flavobacteriaceae</taxon>
        <taxon>Kordia</taxon>
    </lineage>
</organism>
<accession>A0A7L4ZLF6</accession>
<proteinExistence type="predicted"/>
<dbReference type="Proteomes" id="UP000464657">
    <property type="component" value="Chromosome"/>
</dbReference>
<dbReference type="AlphaFoldDB" id="A0A7L4ZLF6"/>
<name>A0A7L4ZLF6_9FLAO</name>
<protein>
    <submittedName>
        <fullName evidence="1">Uncharacterized protein</fullName>
    </submittedName>
</protein>
<dbReference type="KEGG" id="kan:IMCC3317_27100"/>
<evidence type="ECO:0000313" key="1">
    <source>
        <dbReference type="EMBL" id="QHI37331.1"/>
    </source>
</evidence>
<reference evidence="1 2" key="1">
    <citation type="journal article" date="2013" name="Int. J. Syst. Evol. Microbiol.">
        <title>Kordia antarctica sp. nov., isolated from Antarctic seawater.</title>
        <authorList>
            <person name="Baek K."/>
            <person name="Choi A."/>
            <person name="Kang I."/>
            <person name="Lee K."/>
            <person name="Cho J.C."/>
        </authorList>
    </citation>
    <scope>NUCLEOTIDE SEQUENCE [LARGE SCALE GENOMIC DNA]</scope>
    <source>
        <strain evidence="1 2">IMCC3317</strain>
    </source>
</reference>
<gene>
    <name evidence="1" type="ORF">IMCC3317_27100</name>
</gene>
<sequence length="56" mass="6668">MLVSCVCFFQFLTNYKITILTLINEYDIIGNVYTGIEKAFLRLYHLYIEIKIEMVL</sequence>
<evidence type="ECO:0000313" key="2">
    <source>
        <dbReference type="Proteomes" id="UP000464657"/>
    </source>
</evidence>
<dbReference type="EMBL" id="CP019288">
    <property type="protein sequence ID" value="QHI37331.1"/>
    <property type="molecule type" value="Genomic_DNA"/>
</dbReference>
<keyword evidence="2" id="KW-1185">Reference proteome</keyword>